<evidence type="ECO:0000313" key="3">
    <source>
        <dbReference type="Proteomes" id="UP000070501"/>
    </source>
</evidence>
<gene>
    <name evidence="2" type="ORF">Micbo1qcDRAFT_100492</name>
</gene>
<proteinExistence type="predicted"/>
<feature type="non-terminal residue" evidence="2">
    <location>
        <position position="165"/>
    </location>
</feature>
<dbReference type="EMBL" id="KQ964279">
    <property type="protein sequence ID" value="KXJ85562.1"/>
    <property type="molecule type" value="Genomic_DNA"/>
</dbReference>
<dbReference type="InParanoid" id="A0A136IKS3"/>
<organism evidence="2 3">
    <name type="scientific">Microdochium bolleyi</name>
    <dbReference type="NCBI Taxonomy" id="196109"/>
    <lineage>
        <taxon>Eukaryota</taxon>
        <taxon>Fungi</taxon>
        <taxon>Dikarya</taxon>
        <taxon>Ascomycota</taxon>
        <taxon>Pezizomycotina</taxon>
        <taxon>Sordariomycetes</taxon>
        <taxon>Xylariomycetidae</taxon>
        <taxon>Xylariales</taxon>
        <taxon>Microdochiaceae</taxon>
        <taxon>Microdochium</taxon>
    </lineage>
</organism>
<accession>A0A136IKS3</accession>
<dbReference type="OrthoDB" id="5100250at2759"/>
<evidence type="ECO:0000313" key="2">
    <source>
        <dbReference type="EMBL" id="KXJ85562.1"/>
    </source>
</evidence>
<protein>
    <submittedName>
        <fullName evidence="2">Bacterial alpha-L-rhamnosidase-domain-containing protein</fullName>
    </submittedName>
</protein>
<dbReference type="STRING" id="196109.A0A136IKS3"/>
<dbReference type="Proteomes" id="UP000070501">
    <property type="component" value="Unassembled WGS sequence"/>
</dbReference>
<dbReference type="Gene3D" id="2.60.120.260">
    <property type="entry name" value="Galactose-binding domain-like"/>
    <property type="match status" value="1"/>
</dbReference>
<dbReference type="InterPro" id="IPR008902">
    <property type="entry name" value="Rhamnosid_concanavalin"/>
</dbReference>
<dbReference type="PANTHER" id="PTHR33307:SF6">
    <property type="entry name" value="ALPHA-RHAMNOSIDASE (EUROFUNG)-RELATED"/>
    <property type="match status" value="1"/>
</dbReference>
<feature type="non-terminal residue" evidence="2">
    <location>
        <position position="1"/>
    </location>
</feature>
<feature type="domain" description="Alpha-L-rhamnosidase concanavalin-like" evidence="1">
    <location>
        <begin position="39"/>
        <end position="140"/>
    </location>
</feature>
<keyword evidence="3" id="KW-1185">Reference proteome</keyword>
<dbReference type="InterPro" id="IPR016007">
    <property type="entry name" value="Alpha_rhamnosid"/>
</dbReference>
<evidence type="ECO:0000259" key="1">
    <source>
        <dbReference type="Pfam" id="PF05592"/>
    </source>
</evidence>
<name>A0A136IKS3_9PEZI</name>
<dbReference type="PANTHER" id="PTHR33307">
    <property type="entry name" value="ALPHA-RHAMNOSIDASE (EUROFUNG)"/>
    <property type="match status" value="1"/>
</dbReference>
<sequence length="165" mass="17919">GGSWSGVKVIDTPFDKLTAPDGPPIMRMQEVQLVDILTSPSGKTILDFGQNLVGWLQVTVAGPRGQEIKFVHAEGLEKSELATGSLRNAAQTDTLIISGNGTLEWEPSFTYHGFRYVQVTGWPGEATALNANSVTAIVVHSAMERTGYFHCSDHDNIVWSTRGNF</sequence>
<reference evidence="3" key="1">
    <citation type="submission" date="2016-02" db="EMBL/GenBank/DDBJ databases">
        <title>Draft genome sequence of Microdochium bolleyi, a fungal endophyte of beachgrass.</title>
        <authorList>
            <consortium name="DOE Joint Genome Institute"/>
            <person name="David A.S."/>
            <person name="May G."/>
            <person name="Haridas S."/>
            <person name="Lim J."/>
            <person name="Wang M."/>
            <person name="Labutti K."/>
            <person name="Lipzen A."/>
            <person name="Barry K."/>
            <person name="Grigoriev I.V."/>
        </authorList>
    </citation>
    <scope>NUCLEOTIDE SEQUENCE [LARGE SCALE GENOMIC DNA]</scope>
    <source>
        <strain evidence="3">J235TASD1</strain>
    </source>
</reference>
<dbReference type="Pfam" id="PF05592">
    <property type="entry name" value="Bac_rhamnosid"/>
    <property type="match status" value="1"/>
</dbReference>
<dbReference type="AlphaFoldDB" id="A0A136IKS3"/>